<feature type="domain" description="Pirin N-terminal" evidence="3">
    <location>
        <begin position="16"/>
        <end position="122"/>
    </location>
</feature>
<dbReference type="InterPro" id="IPR012093">
    <property type="entry name" value="Pirin"/>
</dbReference>
<dbReference type="InterPro" id="IPR003829">
    <property type="entry name" value="Pirin_N_dom"/>
</dbReference>
<dbReference type="Gene3D" id="2.60.120.10">
    <property type="entry name" value="Jelly Rolls"/>
    <property type="match status" value="2"/>
</dbReference>
<dbReference type="Pfam" id="PF02678">
    <property type="entry name" value="Pirin"/>
    <property type="match status" value="1"/>
</dbReference>
<comment type="similarity">
    <text evidence="1 2">Belongs to the pirin family.</text>
</comment>
<dbReference type="Proteomes" id="UP000535890">
    <property type="component" value="Unassembled WGS sequence"/>
</dbReference>
<reference evidence="4 5" key="1">
    <citation type="submission" date="2020-07" db="EMBL/GenBank/DDBJ databases">
        <title>Sequencing the genomes of 1000 actinobacteria strains.</title>
        <authorList>
            <person name="Klenk H.-P."/>
        </authorList>
    </citation>
    <scope>NUCLEOTIDE SEQUENCE [LARGE SCALE GENOMIC DNA]</scope>
    <source>
        <strain evidence="4 5">DSM 45772</strain>
    </source>
</reference>
<dbReference type="InterPro" id="IPR014710">
    <property type="entry name" value="RmlC-like_jellyroll"/>
</dbReference>
<evidence type="ECO:0000313" key="4">
    <source>
        <dbReference type="EMBL" id="NYD37183.1"/>
    </source>
</evidence>
<dbReference type="RefSeq" id="WP_179794762.1">
    <property type="nucleotide sequence ID" value="NZ_BAABHP010000014.1"/>
</dbReference>
<accession>A0A7Y9DX71</accession>
<dbReference type="AlphaFoldDB" id="A0A7Y9DX71"/>
<proteinExistence type="inferred from homology"/>
<name>A0A7Y9DX71_9PSEU</name>
<evidence type="ECO:0000256" key="2">
    <source>
        <dbReference type="RuleBase" id="RU003457"/>
    </source>
</evidence>
<evidence type="ECO:0000259" key="3">
    <source>
        <dbReference type="Pfam" id="PF02678"/>
    </source>
</evidence>
<protein>
    <recommendedName>
        <fullName evidence="3">Pirin N-terminal domain-containing protein</fullName>
    </recommendedName>
</protein>
<dbReference type="InterPro" id="IPR011051">
    <property type="entry name" value="RmlC_Cupin_sf"/>
</dbReference>
<sequence length="243" mass="25341">MVGTVEVRRAADRGVLPGVPGVDSRHSFSFGAHLEPGNTHHGVLLAHHEDRIAPGAGYDDHPHRDTEIVTWVLAGTLEHADDAGRTAHVTAGSVQRLSAGSGVVHRERNAADDELHLVQMWLLPDEAGVDPVHEVVDVSAALHDGGWVPVAGPADRSVGAGLGIADAVLHVARPSAGADLELPPAPFLHVFVARGEVGLGEAVLHPGDTARLAGPTATVVRTHTDAEVLAWAMATDLMGDPDR</sequence>
<dbReference type="SUPFAM" id="SSF51182">
    <property type="entry name" value="RmlC-like cupins"/>
    <property type="match status" value="1"/>
</dbReference>
<comment type="caution">
    <text evidence="4">The sequence shown here is derived from an EMBL/GenBank/DDBJ whole genome shotgun (WGS) entry which is preliminary data.</text>
</comment>
<dbReference type="EMBL" id="JACCBN010000001">
    <property type="protein sequence ID" value="NYD37183.1"/>
    <property type="molecule type" value="Genomic_DNA"/>
</dbReference>
<dbReference type="PANTHER" id="PTHR43212">
    <property type="entry name" value="QUERCETIN 2,3-DIOXYGENASE"/>
    <property type="match status" value="1"/>
</dbReference>
<gene>
    <name evidence="4" type="ORF">BJ983_003285</name>
</gene>
<dbReference type="PANTHER" id="PTHR43212:SF3">
    <property type="entry name" value="QUERCETIN 2,3-DIOXYGENASE"/>
    <property type="match status" value="1"/>
</dbReference>
<evidence type="ECO:0000313" key="5">
    <source>
        <dbReference type="Proteomes" id="UP000535890"/>
    </source>
</evidence>
<keyword evidence="5" id="KW-1185">Reference proteome</keyword>
<evidence type="ECO:0000256" key="1">
    <source>
        <dbReference type="ARBA" id="ARBA00008416"/>
    </source>
</evidence>
<organism evidence="4 5">
    <name type="scientific">Actinomycetospora corticicola</name>
    <dbReference type="NCBI Taxonomy" id="663602"/>
    <lineage>
        <taxon>Bacteria</taxon>
        <taxon>Bacillati</taxon>
        <taxon>Actinomycetota</taxon>
        <taxon>Actinomycetes</taxon>
        <taxon>Pseudonocardiales</taxon>
        <taxon>Pseudonocardiaceae</taxon>
        <taxon>Actinomycetospora</taxon>
    </lineage>
</organism>